<proteinExistence type="predicted"/>
<sequence length="437" mass="48502">MTARKPHLLYTAWSFPPSRAGGVYRALATVNAFADAGWDVTVLTVPRTIFVDSTGADFRLEEQIRAEVRVVRDEPHVPAFENDIARWPRARARHPELFKLADIRKDFRHFPEPNYGRWRPSLEGAAERIHAAQRVDLAIGTANPHVDFIPGWHLHRRFGVPYVMDYRDAWQLDVFTGRKLITALPVVNRWEAKLMANAREVWFVNDAIRQWHGRQHPESASRMRVVANGFEEYGSPLTVPVRAGREQGLVFGYIGTITDKVPFRELVEGWAIARARGGAISSARLSLRGYLGHFGTVSEQLQAALERGRDLGIRYEGPVSKADIADAYAGFDALVLALGTGRYVTSGKVYEYAATGMPVAAIHDPGNAATDVLQGSPVHVPVAEVTPEAIADALEETARRALDQTPQERTAAQEAASRYSRSAQLTPRIEALRPACT</sequence>
<reference evidence="5" key="1">
    <citation type="submission" date="2019-09" db="EMBL/GenBank/DDBJ databases">
        <title>Mumia zhuanghuii sp. nov. isolated from the intestinal contents of plateau pika (Ochotona curzoniae) in the Qinghai-Tibet plateau of China.</title>
        <authorList>
            <person name="Tian Z."/>
        </authorList>
    </citation>
    <scope>NUCLEOTIDE SEQUENCE [LARGE SCALE GENOMIC DNA]</scope>
    <source>
        <strain evidence="5">L-031</strain>
    </source>
</reference>
<protein>
    <submittedName>
        <fullName evidence="4">Glycosyltransferase family 4 protein</fullName>
    </submittedName>
</protein>
<dbReference type="Gene3D" id="3.40.50.2000">
    <property type="entry name" value="Glycogen Phosphorylase B"/>
    <property type="match status" value="2"/>
</dbReference>
<keyword evidence="1" id="KW-0328">Glycosyltransferase</keyword>
<dbReference type="RefSeq" id="WP_150924033.1">
    <property type="nucleotide sequence ID" value="NZ_CP044232.1"/>
</dbReference>
<keyword evidence="2 4" id="KW-0808">Transferase</keyword>
<dbReference type="KEGG" id="mlz:F6J85_04645"/>
<evidence type="ECO:0000256" key="1">
    <source>
        <dbReference type="ARBA" id="ARBA00022676"/>
    </source>
</evidence>
<dbReference type="EMBL" id="CP044232">
    <property type="protein sequence ID" value="QEW02457.1"/>
    <property type="molecule type" value="Genomic_DNA"/>
</dbReference>
<dbReference type="SUPFAM" id="SSF53756">
    <property type="entry name" value="UDP-Glycosyltransferase/glycogen phosphorylase"/>
    <property type="match status" value="1"/>
</dbReference>
<gene>
    <name evidence="4" type="ORF">F6J85_04645</name>
</gene>
<dbReference type="AlphaFoldDB" id="A0A5J6L1Y2"/>
<dbReference type="Proteomes" id="UP000325516">
    <property type="component" value="Chromosome"/>
</dbReference>
<evidence type="ECO:0000313" key="4">
    <source>
        <dbReference type="EMBL" id="QEW02457.1"/>
    </source>
</evidence>
<evidence type="ECO:0000256" key="2">
    <source>
        <dbReference type="ARBA" id="ARBA00022679"/>
    </source>
</evidence>
<feature type="domain" description="Glycosyltransferase subfamily 4-like N-terminal" evidence="3">
    <location>
        <begin position="21"/>
        <end position="229"/>
    </location>
</feature>
<accession>A0A5J6L1Y2</accession>
<name>A0A5J6L1Y2_9MICO</name>
<dbReference type="GO" id="GO:0016757">
    <property type="term" value="F:glycosyltransferase activity"/>
    <property type="evidence" value="ECO:0007669"/>
    <property type="project" value="UniProtKB-KW"/>
</dbReference>
<keyword evidence="5" id="KW-1185">Reference proteome</keyword>
<organism evidence="4 5">
    <name type="scientific">Microbacterium lushaniae</name>
    <dbReference type="NCBI Taxonomy" id="2614639"/>
    <lineage>
        <taxon>Bacteria</taxon>
        <taxon>Bacillati</taxon>
        <taxon>Actinomycetota</taxon>
        <taxon>Actinomycetes</taxon>
        <taxon>Micrococcales</taxon>
        <taxon>Microbacteriaceae</taxon>
        <taxon>Microbacterium</taxon>
    </lineage>
</organism>
<dbReference type="InterPro" id="IPR028098">
    <property type="entry name" value="Glyco_trans_4-like_N"/>
</dbReference>
<evidence type="ECO:0000313" key="5">
    <source>
        <dbReference type="Proteomes" id="UP000325516"/>
    </source>
</evidence>
<evidence type="ECO:0000259" key="3">
    <source>
        <dbReference type="Pfam" id="PF13579"/>
    </source>
</evidence>
<dbReference type="Pfam" id="PF13579">
    <property type="entry name" value="Glyco_trans_4_4"/>
    <property type="match status" value="1"/>
</dbReference>